<protein>
    <submittedName>
        <fullName evidence="2">Uncharacterized protein</fullName>
    </submittedName>
</protein>
<evidence type="ECO:0000313" key="3">
    <source>
        <dbReference type="Proteomes" id="UP000011058"/>
    </source>
</evidence>
<dbReference type="HOGENOM" id="CLU_1539089_0_0_10"/>
<feature type="compositionally biased region" description="Basic and acidic residues" evidence="1">
    <location>
        <begin position="167"/>
        <end position="177"/>
    </location>
</feature>
<accession>I0K6I3</accession>
<gene>
    <name evidence="2" type="ORF">FAES_1726</name>
</gene>
<dbReference type="KEGG" id="fae:FAES_1726"/>
<dbReference type="Proteomes" id="UP000011058">
    <property type="component" value="Chromosome"/>
</dbReference>
<evidence type="ECO:0000256" key="1">
    <source>
        <dbReference type="SAM" id="MobiDB-lite"/>
    </source>
</evidence>
<organism evidence="2 3">
    <name type="scientific">Fibrella aestuarina BUZ 2</name>
    <dbReference type="NCBI Taxonomy" id="1166018"/>
    <lineage>
        <taxon>Bacteria</taxon>
        <taxon>Pseudomonadati</taxon>
        <taxon>Bacteroidota</taxon>
        <taxon>Cytophagia</taxon>
        <taxon>Cytophagales</taxon>
        <taxon>Spirosomataceae</taxon>
        <taxon>Fibrella</taxon>
    </lineage>
</organism>
<sequence>MKIFGLLALSAGLFIAATATGFAQYYGGGMGRPMGGGMGGMGMGQSQANFKPNVPNIAGELANRETKWLKEKLNLTKEQAKAVKDLNNEYGKQQQEAIKEIVALNGSGKPSEAQNKQIRDAMMMYNEDKETKLKPILTPEQWALYQTSKDDMQREVGGIRPPAPPEFRTKKDSTKAN</sequence>
<dbReference type="PATRIC" id="fig|1166018.3.peg.3461"/>
<proteinExistence type="predicted"/>
<reference evidence="2 3" key="1">
    <citation type="journal article" date="2012" name="J. Bacteriol.">
        <title>Genome Sequence of Fibrella aestuarina BUZ 2T, a Filamentous Marine Bacterium.</title>
        <authorList>
            <person name="Filippini M."/>
            <person name="Qi W."/>
            <person name="Blom J."/>
            <person name="Goesmann A."/>
            <person name="Smits T.H."/>
            <person name="Bagheri H.C."/>
        </authorList>
    </citation>
    <scope>NUCLEOTIDE SEQUENCE [LARGE SCALE GENOMIC DNA]</scope>
    <source>
        <strain evidence="3">BUZ 2T</strain>
    </source>
</reference>
<feature type="region of interest" description="Disordered" evidence="1">
    <location>
        <begin position="151"/>
        <end position="177"/>
    </location>
</feature>
<dbReference type="AlphaFoldDB" id="I0K6I3"/>
<keyword evidence="3" id="KW-1185">Reference proteome</keyword>
<dbReference type="RefSeq" id="WP_015330835.1">
    <property type="nucleotide sequence ID" value="NC_020054.1"/>
</dbReference>
<name>I0K6I3_9BACT</name>
<evidence type="ECO:0000313" key="2">
    <source>
        <dbReference type="EMBL" id="CCG99736.1"/>
    </source>
</evidence>
<dbReference type="EMBL" id="HE796683">
    <property type="protein sequence ID" value="CCG99736.1"/>
    <property type="molecule type" value="Genomic_DNA"/>
</dbReference>
<dbReference type="STRING" id="1166018.FAES_1726"/>
<dbReference type="eggNOG" id="COG3678">
    <property type="taxonomic scope" value="Bacteria"/>
</dbReference>